<dbReference type="PROSITE" id="PS50217">
    <property type="entry name" value="BZIP"/>
    <property type="match status" value="1"/>
</dbReference>
<dbReference type="GO" id="GO:0005634">
    <property type="term" value="C:nucleus"/>
    <property type="evidence" value="ECO:0007669"/>
    <property type="project" value="UniProtKB-SubCell"/>
</dbReference>
<dbReference type="SMART" id="SM00338">
    <property type="entry name" value="BRLZ"/>
    <property type="match status" value="1"/>
</dbReference>
<dbReference type="InterPro" id="IPR004827">
    <property type="entry name" value="bZIP"/>
</dbReference>
<feature type="compositionally biased region" description="Polar residues" evidence="5">
    <location>
        <begin position="330"/>
        <end position="339"/>
    </location>
</feature>
<sequence>MTRTRWLEGSLYSLTLDEVQNQLGDLGKPLSSMNLDELLKTLWTAEANNQAGEAVDGGHNVQLPGQFVPGLSLNQQSNLMLSMDLSKKTVDEMTLEDFLVKAGVVSESAGGSVGDGGGADLTGMPQHTQWMNFQMSSMHTQQQQQQGMLPAFMPSHPVQQPITLGGNPIIDADTQTPGRKRVAPDDIAEKSVERRQKRMIKNRESAARSRARKQAYTHELENKVSRLEEENERLKRLQIYIANTTWRQFWHSTCDFLYLNVEFGSGEGVAEHTTTEPNTSCVERAQLPCEDFAFALNETTAIPTNSKRFYANPSRALNTMASSQRSGGSIWMSDNNGGFPTSGRKQGKSDRRRRSWTEAEEMCLLSSLKELVSLGWKSDNGFRNGYQQKLEDSLRLAFPRCDIKANPHISSKIHTWKKIYGALSLVLGRSGVGFNLNGDYKIDCNEEQWEQIIKADNGARFLRNKGWPYYDDWTIVFGKDRANGESSKDTDAAVEQLHVQPLPADINGDEYHVSFDSSFEQSKEYDHTSPATNYDSAFSSAKDGAPQACNKKKRKSRDDFDDLVQVISKMHESTNDRLEHLAKRIGYEFDLTKARQEVFELVGGIPGLTLGQIFDASDFILEKVEKLDFFMSLPPMAKQAYVYRALEKVVVI</sequence>
<dbReference type="GO" id="GO:0003677">
    <property type="term" value="F:DNA binding"/>
    <property type="evidence" value="ECO:0007669"/>
    <property type="project" value="UniProtKB-KW"/>
</dbReference>
<feature type="domain" description="BZIP" evidence="6">
    <location>
        <begin position="192"/>
        <end position="236"/>
    </location>
</feature>
<evidence type="ECO:0000256" key="1">
    <source>
        <dbReference type="ARBA" id="ARBA00004123"/>
    </source>
</evidence>
<feature type="coiled-coil region" evidence="4">
    <location>
        <begin position="210"/>
        <end position="240"/>
    </location>
</feature>
<keyword evidence="4" id="KW-0175">Coiled coil</keyword>
<dbReference type="PANTHER" id="PTHR22952:SF385">
    <property type="entry name" value="ABSCISIC ACID-INSENSITIVE 5-LIKE PROTEIN 2"/>
    <property type="match status" value="1"/>
</dbReference>
<dbReference type="CDD" id="cd14707">
    <property type="entry name" value="bZIP_plant_BZIP46"/>
    <property type="match status" value="1"/>
</dbReference>
<dbReference type="InterPro" id="IPR043452">
    <property type="entry name" value="BZIP46-like"/>
</dbReference>
<reference evidence="7" key="1">
    <citation type="submission" date="2018-01" db="EMBL/GenBank/DDBJ databases">
        <authorList>
            <person name="Mao J.F."/>
        </authorList>
    </citation>
    <scope>NUCLEOTIDE SEQUENCE</scope>
    <source>
        <strain evidence="7">Huo1</strain>
        <tissue evidence="7">Leaf</tissue>
    </source>
</reference>
<dbReference type="PROSITE" id="PS00036">
    <property type="entry name" value="BZIP_BASIC"/>
    <property type="match status" value="1"/>
</dbReference>
<dbReference type="EMBL" id="PNBA02000559">
    <property type="protein sequence ID" value="KAG6383449.1"/>
    <property type="molecule type" value="Genomic_DNA"/>
</dbReference>
<dbReference type="Pfam" id="PF00170">
    <property type="entry name" value="bZIP_1"/>
    <property type="match status" value="1"/>
</dbReference>
<dbReference type="SUPFAM" id="SSF57959">
    <property type="entry name" value="Leucine zipper domain"/>
    <property type="match status" value="1"/>
</dbReference>
<protein>
    <recommendedName>
        <fullName evidence="6">BZIP domain-containing protein</fullName>
    </recommendedName>
</protein>
<organism evidence="7">
    <name type="scientific">Salvia splendens</name>
    <name type="common">Scarlet sage</name>
    <dbReference type="NCBI Taxonomy" id="180675"/>
    <lineage>
        <taxon>Eukaryota</taxon>
        <taxon>Viridiplantae</taxon>
        <taxon>Streptophyta</taxon>
        <taxon>Embryophyta</taxon>
        <taxon>Tracheophyta</taxon>
        <taxon>Spermatophyta</taxon>
        <taxon>Magnoliopsida</taxon>
        <taxon>eudicotyledons</taxon>
        <taxon>Gunneridae</taxon>
        <taxon>Pentapetalae</taxon>
        <taxon>asterids</taxon>
        <taxon>lamiids</taxon>
        <taxon>Lamiales</taxon>
        <taxon>Lamiaceae</taxon>
        <taxon>Nepetoideae</taxon>
        <taxon>Mentheae</taxon>
        <taxon>Salviinae</taxon>
        <taxon>Salvia</taxon>
        <taxon>Salvia subgen. Calosphace</taxon>
        <taxon>core Calosphace</taxon>
    </lineage>
</organism>
<dbReference type="Gene3D" id="1.20.5.170">
    <property type="match status" value="1"/>
</dbReference>
<evidence type="ECO:0000256" key="4">
    <source>
        <dbReference type="SAM" id="Coils"/>
    </source>
</evidence>
<keyword evidence="3" id="KW-0539">Nucleus</keyword>
<reference evidence="7" key="2">
    <citation type="submission" date="2020-08" db="EMBL/GenBank/DDBJ databases">
        <title>Plant Genome Project.</title>
        <authorList>
            <person name="Zhang R.-G."/>
        </authorList>
    </citation>
    <scope>NUCLEOTIDE SEQUENCE</scope>
    <source>
        <strain evidence="7">Huo1</strain>
        <tissue evidence="7">Leaf</tissue>
    </source>
</reference>
<feature type="region of interest" description="Disordered" evidence="5">
    <location>
        <begin position="330"/>
        <end position="354"/>
    </location>
</feature>
<evidence type="ECO:0000256" key="5">
    <source>
        <dbReference type="SAM" id="MobiDB-lite"/>
    </source>
</evidence>
<evidence type="ECO:0000256" key="2">
    <source>
        <dbReference type="ARBA" id="ARBA00023125"/>
    </source>
</evidence>
<proteinExistence type="predicted"/>
<keyword evidence="2" id="KW-0238">DNA-binding</keyword>
<feature type="compositionally biased region" description="Polar residues" evidence="5">
    <location>
        <begin position="529"/>
        <end position="539"/>
    </location>
</feature>
<dbReference type="InterPro" id="IPR046347">
    <property type="entry name" value="bZIP_sf"/>
</dbReference>
<dbReference type="GO" id="GO:0003700">
    <property type="term" value="F:DNA-binding transcription factor activity"/>
    <property type="evidence" value="ECO:0007669"/>
    <property type="project" value="InterPro"/>
</dbReference>
<evidence type="ECO:0000259" key="6">
    <source>
        <dbReference type="PROSITE" id="PS50217"/>
    </source>
</evidence>
<dbReference type="PANTHER" id="PTHR22952">
    <property type="entry name" value="CAMP-RESPONSE ELEMENT BINDING PROTEIN-RELATED"/>
    <property type="match status" value="1"/>
</dbReference>
<dbReference type="AlphaFoldDB" id="A0A8X8VW17"/>
<evidence type="ECO:0000313" key="7">
    <source>
        <dbReference type="EMBL" id="KAG6383449.1"/>
    </source>
</evidence>
<evidence type="ECO:0000256" key="3">
    <source>
        <dbReference type="ARBA" id="ARBA00023242"/>
    </source>
</evidence>
<comment type="caution">
    <text evidence="7">The sequence shown here is derived from an EMBL/GenBank/DDBJ whole genome shotgun (WGS) entry which is preliminary data.</text>
</comment>
<keyword evidence="8" id="KW-1185">Reference proteome</keyword>
<dbReference type="FunFam" id="1.20.5.170:FF:000036">
    <property type="entry name" value="ABSCISIC ACID-INSENSITIVE 5-like protein 2"/>
    <property type="match status" value="1"/>
</dbReference>
<evidence type="ECO:0000313" key="8">
    <source>
        <dbReference type="Proteomes" id="UP000298416"/>
    </source>
</evidence>
<dbReference type="Proteomes" id="UP000298416">
    <property type="component" value="Unassembled WGS sequence"/>
</dbReference>
<name>A0A8X8VW17_SALSN</name>
<gene>
    <name evidence="7" type="ORF">SASPL_156798</name>
</gene>
<accession>A0A8X8VW17</accession>
<comment type="subcellular location">
    <subcellularLocation>
        <location evidence="1">Nucleus</location>
    </subcellularLocation>
</comment>
<dbReference type="GO" id="GO:0045893">
    <property type="term" value="P:positive regulation of DNA-templated transcription"/>
    <property type="evidence" value="ECO:0007669"/>
    <property type="project" value="InterPro"/>
</dbReference>
<feature type="region of interest" description="Disordered" evidence="5">
    <location>
        <begin position="525"/>
        <end position="556"/>
    </location>
</feature>